<evidence type="ECO:0000256" key="1">
    <source>
        <dbReference type="SAM" id="Phobius"/>
    </source>
</evidence>
<name>A0A0E9SEH6_ANGAN</name>
<keyword evidence="1" id="KW-0812">Transmembrane</keyword>
<feature type="transmembrane region" description="Helical" evidence="1">
    <location>
        <begin position="31"/>
        <end position="49"/>
    </location>
</feature>
<reference evidence="2" key="1">
    <citation type="submission" date="2014-11" db="EMBL/GenBank/DDBJ databases">
        <authorList>
            <person name="Amaro Gonzalez C."/>
        </authorList>
    </citation>
    <scope>NUCLEOTIDE SEQUENCE</scope>
</reference>
<organism evidence="2">
    <name type="scientific">Anguilla anguilla</name>
    <name type="common">European freshwater eel</name>
    <name type="synonym">Muraena anguilla</name>
    <dbReference type="NCBI Taxonomy" id="7936"/>
    <lineage>
        <taxon>Eukaryota</taxon>
        <taxon>Metazoa</taxon>
        <taxon>Chordata</taxon>
        <taxon>Craniata</taxon>
        <taxon>Vertebrata</taxon>
        <taxon>Euteleostomi</taxon>
        <taxon>Actinopterygii</taxon>
        <taxon>Neopterygii</taxon>
        <taxon>Teleostei</taxon>
        <taxon>Anguilliformes</taxon>
        <taxon>Anguillidae</taxon>
        <taxon>Anguilla</taxon>
    </lineage>
</organism>
<reference evidence="2" key="2">
    <citation type="journal article" date="2015" name="Fish Shellfish Immunol.">
        <title>Early steps in the European eel (Anguilla anguilla)-Vibrio vulnificus interaction in the gills: Role of the RtxA13 toxin.</title>
        <authorList>
            <person name="Callol A."/>
            <person name="Pajuelo D."/>
            <person name="Ebbesson L."/>
            <person name="Teles M."/>
            <person name="MacKenzie S."/>
            <person name="Amaro C."/>
        </authorList>
    </citation>
    <scope>NUCLEOTIDE SEQUENCE</scope>
</reference>
<accession>A0A0E9SEH6</accession>
<keyword evidence="1" id="KW-0472">Membrane</keyword>
<evidence type="ECO:0000313" key="2">
    <source>
        <dbReference type="EMBL" id="JAH38898.1"/>
    </source>
</evidence>
<feature type="transmembrane region" description="Helical" evidence="1">
    <location>
        <begin position="6"/>
        <end position="26"/>
    </location>
</feature>
<keyword evidence="1" id="KW-1133">Transmembrane helix</keyword>
<dbReference type="AlphaFoldDB" id="A0A0E9SEH6"/>
<protein>
    <submittedName>
        <fullName evidence="2">Uncharacterized protein</fullName>
    </submittedName>
</protein>
<dbReference type="EMBL" id="GBXM01069679">
    <property type="protein sequence ID" value="JAH38898.1"/>
    <property type="molecule type" value="Transcribed_RNA"/>
</dbReference>
<proteinExistence type="predicted"/>
<sequence length="54" mass="6382">MSAFSLVPAMLFYPLYINMYTSLLLVSQSKFLPFCYFLLFIISVCRFVFSHHFS</sequence>